<evidence type="ECO:0000256" key="1">
    <source>
        <dbReference type="SAM" id="MobiDB-lite"/>
    </source>
</evidence>
<feature type="compositionally biased region" description="Pro residues" evidence="1">
    <location>
        <begin position="505"/>
        <end position="522"/>
    </location>
</feature>
<dbReference type="EMBL" id="BQNB010017853">
    <property type="protein sequence ID" value="GJT67940.1"/>
    <property type="molecule type" value="Genomic_DNA"/>
</dbReference>
<feature type="region of interest" description="Disordered" evidence="1">
    <location>
        <begin position="483"/>
        <end position="526"/>
    </location>
</feature>
<evidence type="ECO:0000313" key="3">
    <source>
        <dbReference type="Proteomes" id="UP001151760"/>
    </source>
</evidence>
<organism evidence="2 3">
    <name type="scientific">Tanacetum coccineum</name>
    <dbReference type="NCBI Taxonomy" id="301880"/>
    <lineage>
        <taxon>Eukaryota</taxon>
        <taxon>Viridiplantae</taxon>
        <taxon>Streptophyta</taxon>
        <taxon>Embryophyta</taxon>
        <taxon>Tracheophyta</taxon>
        <taxon>Spermatophyta</taxon>
        <taxon>Magnoliopsida</taxon>
        <taxon>eudicotyledons</taxon>
        <taxon>Gunneridae</taxon>
        <taxon>Pentapetalae</taxon>
        <taxon>asterids</taxon>
        <taxon>campanulids</taxon>
        <taxon>Asterales</taxon>
        <taxon>Asteraceae</taxon>
        <taxon>Asteroideae</taxon>
        <taxon>Anthemideae</taxon>
        <taxon>Anthemidinae</taxon>
        <taxon>Tanacetum</taxon>
    </lineage>
</organism>
<name>A0ABQ5FX63_9ASTR</name>
<feature type="compositionally biased region" description="Low complexity" evidence="1">
    <location>
        <begin position="483"/>
        <end position="494"/>
    </location>
</feature>
<accession>A0ABQ5FX63</accession>
<evidence type="ECO:0000313" key="2">
    <source>
        <dbReference type="EMBL" id="GJT67940.1"/>
    </source>
</evidence>
<comment type="caution">
    <text evidence="2">The sequence shown here is derived from an EMBL/GenBank/DDBJ whole genome shotgun (WGS) entry which is preliminary data.</text>
</comment>
<protein>
    <submittedName>
        <fullName evidence="2">Uncharacterized protein</fullName>
    </submittedName>
</protein>
<reference evidence="2" key="2">
    <citation type="submission" date="2022-01" db="EMBL/GenBank/DDBJ databases">
        <authorList>
            <person name="Yamashiro T."/>
            <person name="Shiraishi A."/>
            <person name="Satake H."/>
            <person name="Nakayama K."/>
        </authorList>
    </citation>
    <scope>NUCLEOTIDE SEQUENCE</scope>
</reference>
<keyword evidence="3" id="KW-1185">Reference proteome</keyword>
<gene>
    <name evidence="2" type="ORF">Tco_1019420</name>
</gene>
<dbReference type="Proteomes" id="UP001151760">
    <property type="component" value="Unassembled WGS sequence"/>
</dbReference>
<proteinExistence type="predicted"/>
<sequence length="570" mass="64655">MDDPNITMEEYIRLEEEKARRHGRTFNWQTATFGKVKNYEDEDDHPIDFETEFPAIVFDNTLTAIQSEPTVCPPNKNELDFRISLDESDDEDYTVIFDENSFSYKIISVNDLKETYSGDDKPLSPNPTADYFDDLDYFKDLENEFPAIVYNDGLTSKSDFGIRPLINSECIDEINLIDETSLSEYDEEIVSHMAPLLAADQRHPWLRYQIEEYTEGIRHSYEQRLKTIWSRPVNRVHVLDFEGLTAEMRQDLAVRLRMVYSGEGQQVFVSHAWRRLFGIRGPLVREFILEFLSTCRMSDTIMDIASLIPVFPVGGLEEDALRSSFILSFKGNTRAGDGKAGFGAMETSWAPPLLMFCNETCESAIHRMIAYSISGRGQAPEKVTGIDLFYLRSMDCGTINVPHLLAQYLFRHAEGRKSGARLSGGHFIGRLAMHFGLVSDDGLRGLQVVTRELPLIDLHELGRLHIYTRYDETWTWVAHGPERQQAAAAGTEEAGQAHEEAAPEIPAPTPAQAPLPPPPAPQPRTMSQRIERLEEEVHDLQCDVVGLRGDVTSFTTEQSRVSTWLISCIT</sequence>
<reference evidence="2" key="1">
    <citation type="journal article" date="2022" name="Int. J. Mol. Sci.">
        <title>Draft Genome of Tanacetum Coccineum: Genomic Comparison of Closely Related Tanacetum-Family Plants.</title>
        <authorList>
            <person name="Yamashiro T."/>
            <person name="Shiraishi A."/>
            <person name="Nakayama K."/>
            <person name="Satake H."/>
        </authorList>
    </citation>
    <scope>NUCLEOTIDE SEQUENCE</scope>
</reference>